<dbReference type="AlphaFoldDB" id="A0A840V9M2"/>
<protein>
    <submittedName>
        <fullName evidence="1">Uncharacterized protein</fullName>
    </submittedName>
</protein>
<gene>
    <name evidence="1" type="ORF">HNR46_002527</name>
</gene>
<proteinExistence type="predicted"/>
<reference evidence="1 2" key="1">
    <citation type="submission" date="2020-08" db="EMBL/GenBank/DDBJ databases">
        <title>Genomic Encyclopedia of Type Strains, Phase IV (KMG-IV): sequencing the most valuable type-strain genomes for metagenomic binning, comparative biology and taxonomic classification.</title>
        <authorList>
            <person name="Goeker M."/>
        </authorList>
    </citation>
    <scope>NUCLEOTIDE SEQUENCE [LARGE SCALE GENOMIC DNA]</scope>
    <source>
        <strain evidence="1 2">YC6886</strain>
    </source>
</reference>
<dbReference type="EMBL" id="JACHFD010000011">
    <property type="protein sequence ID" value="MBB5352284.1"/>
    <property type="molecule type" value="Genomic_DNA"/>
</dbReference>
<sequence>MDRFRYYTDGKQDFVVLKHGTCVVIPEGLSEDAAAKAALEIVSEIFGFHPDMNPLPMDDGNLLISYNHPAYSVVLEEVTQKHFEIIRQNHLNALATDEVLMTPDGPNRFDDFGMKALFGRCFFFMDAKMPVVTHLVRRSKSD</sequence>
<dbReference type="Proteomes" id="UP000557717">
    <property type="component" value="Unassembled WGS sequence"/>
</dbReference>
<dbReference type="RefSeq" id="WP_184019180.1">
    <property type="nucleotide sequence ID" value="NZ_JACHFD010000011.1"/>
</dbReference>
<evidence type="ECO:0000313" key="1">
    <source>
        <dbReference type="EMBL" id="MBB5352284.1"/>
    </source>
</evidence>
<organism evidence="1 2">
    <name type="scientific">Haloferula luteola</name>
    <dbReference type="NCBI Taxonomy" id="595692"/>
    <lineage>
        <taxon>Bacteria</taxon>
        <taxon>Pseudomonadati</taxon>
        <taxon>Verrucomicrobiota</taxon>
        <taxon>Verrucomicrobiia</taxon>
        <taxon>Verrucomicrobiales</taxon>
        <taxon>Verrucomicrobiaceae</taxon>
        <taxon>Haloferula</taxon>
    </lineage>
</organism>
<name>A0A840V9M2_9BACT</name>
<keyword evidence="2" id="KW-1185">Reference proteome</keyword>
<comment type="caution">
    <text evidence="1">The sequence shown here is derived from an EMBL/GenBank/DDBJ whole genome shotgun (WGS) entry which is preliminary data.</text>
</comment>
<accession>A0A840V9M2</accession>
<evidence type="ECO:0000313" key="2">
    <source>
        <dbReference type="Proteomes" id="UP000557717"/>
    </source>
</evidence>